<sequence length="165" mass="18204">MAYVSARVRTEIGSAEMDLVQHKAKVNVRTRNPGGPLGEIEIHWGDLMDDSRMQAHLNEEETRELIAKLTAALTALGDADVMNIQAPAPVEDDGETESEPVITGQCDICDHGIHWIACPTGGWWAHDDVHPADYHDASTSVKVQQDMDDHGLWETIGIKRSEEVL</sequence>
<keyword evidence="2" id="KW-1185">Reference proteome</keyword>
<dbReference type="AlphaFoldDB" id="A0A7K0DA73"/>
<accession>A0A7K0DA73</accession>
<evidence type="ECO:0000313" key="2">
    <source>
        <dbReference type="Proteomes" id="UP000438448"/>
    </source>
</evidence>
<comment type="caution">
    <text evidence="1">The sequence shown here is derived from an EMBL/GenBank/DDBJ whole genome shotgun (WGS) entry which is preliminary data.</text>
</comment>
<evidence type="ECO:0000313" key="1">
    <source>
        <dbReference type="EMBL" id="MQY22675.1"/>
    </source>
</evidence>
<reference evidence="1 2" key="1">
    <citation type="submission" date="2019-10" db="EMBL/GenBank/DDBJ databases">
        <title>Nocardia macrotermitis sp. nov. and Nocardia aurantia sp. nov., isolated from the gut of fungus growing-termite Macrotermes natalensis.</title>
        <authorList>
            <person name="Benndorf R."/>
            <person name="Schwitalla J."/>
            <person name="Martin K."/>
            <person name="De Beer W."/>
            <person name="Kaster A.-K."/>
            <person name="Vollmers J."/>
            <person name="Poulsen M."/>
            <person name="Beemelmanns C."/>
        </authorList>
    </citation>
    <scope>NUCLEOTIDE SEQUENCE [LARGE SCALE GENOMIC DNA]</scope>
    <source>
        <strain evidence="1 2">RB20</strain>
    </source>
</reference>
<gene>
    <name evidence="1" type="ORF">NRB20_57970</name>
</gene>
<name>A0A7K0DA73_9NOCA</name>
<dbReference type="OrthoDB" id="4561183at2"/>
<protein>
    <submittedName>
        <fullName evidence="1">Uncharacterized protein</fullName>
    </submittedName>
</protein>
<dbReference type="EMBL" id="WEGK01000014">
    <property type="protein sequence ID" value="MQY22675.1"/>
    <property type="molecule type" value="Genomic_DNA"/>
</dbReference>
<dbReference type="RefSeq" id="WP_153414447.1">
    <property type="nucleotide sequence ID" value="NZ_WEGK01000014.1"/>
</dbReference>
<dbReference type="Proteomes" id="UP000438448">
    <property type="component" value="Unassembled WGS sequence"/>
</dbReference>
<proteinExistence type="predicted"/>
<organism evidence="1 2">
    <name type="scientific">Nocardia macrotermitis</name>
    <dbReference type="NCBI Taxonomy" id="2585198"/>
    <lineage>
        <taxon>Bacteria</taxon>
        <taxon>Bacillati</taxon>
        <taxon>Actinomycetota</taxon>
        <taxon>Actinomycetes</taxon>
        <taxon>Mycobacteriales</taxon>
        <taxon>Nocardiaceae</taxon>
        <taxon>Nocardia</taxon>
    </lineage>
</organism>